<accession>A0A8K0JSN6</accession>
<dbReference type="EMBL" id="JABELV010000008">
    <property type="protein sequence ID" value="KAG7571322.1"/>
    <property type="molecule type" value="Genomic_DNA"/>
</dbReference>
<dbReference type="Proteomes" id="UP000812966">
    <property type="component" value="Unassembled WGS sequence"/>
</dbReference>
<name>A0A8K0JSN6_9TREE</name>
<keyword evidence="2" id="KW-1185">Reference proteome</keyword>
<reference evidence="1" key="1">
    <citation type="submission" date="2020-04" db="EMBL/GenBank/DDBJ databases">
        <title>Analysis of mating type loci in Filobasidium floriforme.</title>
        <authorList>
            <person name="Nowrousian M."/>
        </authorList>
    </citation>
    <scope>NUCLEOTIDE SEQUENCE</scope>
    <source>
        <strain evidence="1">CBS 6242</strain>
    </source>
</reference>
<organism evidence="1 2">
    <name type="scientific">Filobasidium floriforme</name>
    <dbReference type="NCBI Taxonomy" id="5210"/>
    <lineage>
        <taxon>Eukaryota</taxon>
        <taxon>Fungi</taxon>
        <taxon>Dikarya</taxon>
        <taxon>Basidiomycota</taxon>
        <taxon>Agaricomycotina</taxon>
        <taxon>Tremellomycetes</taxon>
        <taxon>Filobasidiales</taxon>
        <taxon>Filobasidiaceae</taxon>
        <taxon>Filobasidium</taxon>
    </lineage>
</organism>
<proteinExistence type="predicted"/>
<evidence type="ECO:0000313" key="2">
    <source>
        <dbReference type="Proteomes" id="UP000812966"/>
    </source>
</evidence>
<dbReference type="AlphaFoldDB" id="A0A8K0JSN6"/>
<gene>
    <name evidence="1" type="ORF">FFLO_00674</name>
</gene>
<comment type="caution">
    <text evidence="1">The sequence shown here is derived from an EMBL/GenBank/DDBJ whole genome shotgun (WGS) entry which is preliminary data.</text>
</comment>
<sequence>MVENHNVLFDLLVQCELPSLRHLQVSSWDRNSLRLFLTQHGSKLNYLELKYSWTEETLANKFIHARPPKNEPPVLLSLISLCPNLEELTLHDGYSFGLVGQAGPAWAHPRLRTIRMGCSSLEGSWAFPEHQPEPASWCLTTRRTVQCSTEVLQKSDWRRILPKLERFVVWPPTRPILPDEEDVDGDVHDATLRAMSGWQVVDYWNSFLPAQNLRVDVQSLLIQDSRLPR</sequence>
<protein>
    <submittedName>
        <fullName evidence="1">Uncharacterized protein</fullName>
    </submittedName>
</protein>
<evidence type="ECO:0000313" key="1">
    <source>
        <dbReference type="EMBL" id="KAG7571322.1"/>
    </source>
</evidence>